<evidence type="ECO:0000256" key="1">
    <source>
        <dbReference type="SAM" id="MobiDB-lite"/>
    </source>
</evidence>
<accession>A0AAD5LIK9</accession>
<sequence>MLIRNVSTGPVTASVETFEFPINGIACPTFSGGLKDDHFTFSHSLIARKNYVIVDASVVTEHLDVKTTSGNEASGEPVVRSANISTTFVSEDPSPASFNRQHPLEKASRFPEWWQTYLPLGQYVFWDDSIVLMSETDDDMLTLKDYIRNDRGLGGVLELLYEKYQFAETARMEELRSQHLQRLDLKANLVAVLTEVWRAIPDLRRQQMAYFLDPYITDMLLRNIGADLLDSSKPIELEQFCRLIREFIVGAAMLRLTIQTQQRHEREALERQREEERQRAEQQALDEARLAQEAVDEAARLANLLKSDPEEYAKQMKEKEDAVQREKEARRQERIERKKAERLQELEEEAAIAKEQKRLNKLAERDPEEYERRQHALQSRIRRLEEKKQQRAAQKAQKAAAEAQASGGEAVS</sequence>
<feature type="region of interest" description="Disordered" evidence="1">
    <location>
        <begin position="358"/>
        <end position="412"/>
    </location>
</feature>
<proteinExistence type="predicted"/>
<name>A0AAD5LIK9_PYTIN</name>
<keyword evidence="3" id="KW-1185">Reference proteome</keyword>
<evidence type="ECO:0000313" key="3">
    <source>
        <dbReference type="Proteomes" id="UP001209570"/>
    </source>
</evidence>
<gene>
    <name evidence="2" type="ORF">P43SY_008064</name>
</gene>
<evidence type="ECO:0000313" key="2">
    <source>
        <dbReference type="EMBL" id="KAJ0402200.1"/>
    </source>
</evidence>
<feature type="compositionally biased region" description="Basic and acidic residues" evidence="1">
    <location>
        <begin position="358"/>
        <end position="374"/>
    </location>
</feature>
<dbReference type="AlphaFoldDB" id="A0AAD5LIK9"/>
<feature type="compositionally biased region" description="Low complexity" evidence="1">
    <location>
        <begin position="391"/>
        <end position="405"/>
    </location>
</feature>
<comment type="caution">
    <text evidence="2">The sequence shown here is derived from an EMBL/GenBank/DDBJ whole genome shotgun (WGS) entry which is preliminary data.</text>
</comment>
<reference evidence="2" key="1">
    <citation type="submission" date="2021-12" db="EMBL/GenBank/DDBJ databases">
        <title>Prjna785345.</title>
        <authorList>
            <person name="Rujirawat T."/>
            <person name="Krajaejun T."/>
        </authorList>
    </citation>
    <scope>NUCLEOTIDE SEQUENCE</scope>
    <source>
        <strain evidence="2">Pi057C3</strain>
    </source>
</reference>
<organism evidence="2 3">
    <name type="scientific">Pythium insidiosum</name>
    <name type="common">Pythiosis disease agent</name>
    <dbReference type="NCBI Taxonomy" id="114742"/>
    <lineage>
        <taxon>Eukaryota</taxon>
        <taxon>Sar</taxon>
        <taxon>Stramenopiles</taxon>
        <taxon>Oomycota</taxon>
        <taxon>Peronosporomycetes</taxon>
        <taxon>Pythiales</taxon>
        <taxon>Pythiaceae</taxon>
        <taxon>Pythium</taxon>
    </lineage>
</organism>
<dbReference type="Proteomes" id="UP001209570">
    <property type="component" value="Unassembled WGS sequence"/>
</dbReference>
<dbReference type="EMBL" id="JAKCXM010000108">
    <property type="protein sequence ID" value="KAJ0402200.1"/>
    <property type="molecule type" value="Genomic_DNA"/>
</dbReference>
<protein>
    <submittedName>
        <fullName evidence="2">Uncharacterized protein</fullName>
    </submittedName>
</protein>